<feature type="compositionally biased region" description="Pro residues" evidence="3">
    <location>
        <begin position="196"/>
        <end position="234"/>
    </location>
</feature>
<keyword evidence="4" id="KW-0472">Membrane</keyword>
<evidence type="ECO:0000313" key="7">
    <source>
        <dbReference type="Proteomes" id="UP001642360"/>
    </source>
</evidence>
<accession>A0ABC8R0Z5</accession>
<dbReference type="InterPro" id="IPR042201">
    <property type="entry name" value="FH2_Formin_sf"/>
</dbReference>
<dbReference type="Proteomes" id="UP001642360">
    <property type="component" value="Unassembled WGS sequence"/>
</dbReference>
<evidence type="ECO:0000259" key="5">
    <source>
        <dbReference type="PROSITE" id="PS51444"/>
    </source>
</evidence>
<evidence type="ECO:0000256" key="1">
    <source>
        <dbReference type="ARBA" id="ARBA00025793"/>
    </source>
</evidence>
<keyword evidence="7" id="KW-1185">Reference proteome</keyword>
<dbReference type="PANTHER" id="PTHR23213:SF273">
    <property type="entry name" value="FORMIN-LIKE PROTEIN"/>
    <property type="match status" value="1"/>
</dbReference>
<evidence type="ECO:0000313" key="6">
    <source>
        <dbReference type="EMBL" id="CAK9138676.1"/>
    </source>
</evidence>
<protein>
    <recommendedName>
        <fullName evidence="2">Formin-like protein</fullName>
    </recommendedName>
</protein>
<name>A0ABC8R0Z5_9AQUA</name>
<evidence type="ECO:0000256" key="4">
    <source>
        <dbReference type="SAM" id="Phobius"/>
    </source>
</evidence>
<dbReference type="SMART" id="SM00498">
    <property type="entry name" value="FH2"/>
    <property type="match status" value="1"/>
</dbReference>
<evidence type="ECO:0000256" key="2">
    <source>
        <dbReference type="RuleBase" id="RU361260"/>
    </source>
</evidence>
<reference evidence="6 7" key="1">
    <citation type="submission" date="2024-02" db="EMBL/GenBank/DDBJ databases">
        <authorList>
            <person name="Vignale AGUSTIN F."/>
            <person name="Sosa J E."/>
            <person name="Modenutti C."/>
        </authorList>
    </citation>
    <scope>NUCLEOTIDE SEQUENCE [LARGE SCALE GENOMIC DNA]</scope>
</reference>
<feature type="region of interest" description="Disordered" evidence="3">
    <location>
        <begin position="153"/>
        <end position="285"/>
    </location>
</feature>
<keyword evidence="4" id="KW-1133">Transmembrane helix</keyword>
<comment type="caution">
    <text evidence="6">The sequence shown here is derived from an EMBL/GenBank/DDBJ whole genome shotgun (WGS) entry which is preliminary data.</text>
</comment>
<evidence type="ECO:0000256" key="3">
    <source>
        <dbReference type="SAM" id="MobiDB-lite"/>
    </source>
</evidence>
<dbReference type="AlphaFoldDB" id="A0ABC8R0Z5"/>
<sequence>MQKESSPSPPSQDQAIFKAIAATSAGTVFVAAIFFYFFYRFAMARQRQRNEFRSSFRREEEVVTQPPFRQQGSTLRRVVVDENVLDVLYLRKLEDRQLRSCFSKIWFNPMEEEEEEERVDGRGDKPEKWGPIHEIPLLHDQSYTVDFETQAKTIPPLKAPPPTAAELQQPGLPPPGTQPALRQPPLVVPHTEKTPVRPPPPPPPPPPQLATPIKQIPPPSPPPPPPPPPPPTPTPIKGLTKPPVKRNPAPPPRVGGLASSLKPPAALRGKEISNNRTEASTEEITRGNGEVQWKMKPLHWDKVMANVDHSLVWNDINDGSFRFDDNLLEALFGYTGNNQKSEKSYAFSSSGSSNSAQPGQIFILDPRKSQNTAIVLKSLAISRKEILDALLDGQGLNADTLEKLAKIGPTQEEATKILQFNGNPTKLADAESFLYHILKAVPSAFIRINALLFRSNYDPEILYLKESLQTLELGCKELRARGIFLKLLEATLKAGNRMNAGTSRGNAQGFNLSALPKLSNVKSTDGKSTLLQFVVEQVARSEGKRCVINRNHSLGRSNNQGSKNSDHNSDSLVSNEESDREYLLLGLPVLEGLSTEFSNVKKAATIDHDSFINMCSILTVRVNQIRQLVAHCGNGERGGFVTEMKGFLEECEEELKVVREEQTRVMELVKRTTEYYQAGAFKDKGTRPLQIFVIVKDFLDMVDQVCIDITRKLQKKNVTVVVSSPPASPPVSPSGKASVRFQNLHSYVLAEKSGTSSFSESEDGF</sequence>
<dbReference type="SUPFAM" id="SSF101447">
    <property type="entry name" value="Formin homology 2 domain (FH2 domain)"/>
    <property type="match status" value="1"/>
</dbReference>
<comment type="similarity">
    <text evidence="1">Belongs to the formin-like family. Class-I subfamily.</text>
</comment>
<dbReference type="PRINTS" id="PR01217">
    <property type="entry name" value="PRICHEXTENSN"/>
</dbReference>
<keyword evidence="4" id="KW-0812">Transmembrane</keyword>
<dbReference type="Gene3D" id="1.20.58.2220">
    <property type="entry name" value="Formin, FH2 domain"/>
    <property type="match status" value="1"/>
</dbReference>
<feature type="transmembrane region" description="Helical" evidence="4">
    <location>
        <begin position="15"/>
        <end position="39"/>
    </location>
</feature>
<feature type="region of interest" description="Disordered" evidence="3">
    <location>
        <begin position="549"/>
        <end position="573"/>
    </location>
</feature>
<feature type="domain" description="FH2" evidence="5">
    <location>
        <begin position="285"/>
        <end position="728"/>
    </location>
</feature>
<gene>
    <name evidence="6" type="ORF">ILEXP_LOCUS6021</name>
</gene>
<dbReference type="PANTHER" id="PTHR23213">
    <property type="entry name" value="FORMIN-RELATED"/>
    <property type="match status" value="1"/>
</dbReference>
<feature type="compositionally biased region" description="Polar residues" evidence="3">
    <location>
        <begin position="550"/>
        <end position="563"/>
    </location>
</feature>
<dbReference type="InterPro" id="IPR015425">
    <property type="entry name" value="FH2_Formin"/>
</dbReference>
<proteinExistence type="inferred from homology"/>
<dbReference type="Pfam" id="PF02181">
    <property type="entry name" value="FH2"/>
    <property type="match status" value="1"/>
</dbReference>
<dbReference type="InterPro" id="IPR027643">
    <property type="entry name" value="Formin-like_plant"/>
</dbReference>
<organism evidence="6 7">
    <name type="scientific">Ilex paraguariensis</name>
    <name type="common">yerba mate</name>
    <dbReference type="NCBI Taxonomy" id="185542"/>
    <lineage>
        <taxon>Eukaryota</taxon>
        <taxon>Viridiplantae</taxon>
        <taxon>Streptophyta</taxon>
        <taxon>Embryophyta</taxon>
        <taxon>Tracheophyta</taxon>
        <taxon>Spermatophyta</taxon>
        <taxon>Magnoliopsida</taxon>
        <taxon>eudicotyledons</taxon>
        <taxon>Gunneridae</taxon>
        <taxon>Pentapetalae</taxon>
        <taxon>asterids</taxon>
        <taxon>campanulids</taxon>
        <taxon>Aquifoliales</taxon>
        <taxon>Aquifoliaceae</taxon>
        <taxon>Ilex</taxon>
    </lineage>
</organism>
<dbReference type="EMBL" id="CAUOFW020000903">
    <property type="protein sequence ID" value="CAK9138676.1"/>
    <property type="molecule type" value="Genomic_DNA"/>
</dbReference>
<dbReference type="PROSITE" id="PS51444">
    <property type="entry name" value="FH2"/>
    <property type="match status" value="1"/>
</dbReference>